<sequence length="199" mass="22563">MVRTVLSILIIICITLSGGAWSVDYILKHFEGFGHFKIGQWSAYPKAGTEQDEPYSRARFAKNGIVSLGQTEGLAFQLWNDSNNRPLKSHCTYRLYGLLPEARLFTLYTVNETFYPLKIDELLPFSLHSNNIIFRQDENLSISISPNAQPYNWLATSFKDMKYGLILTLYDTQILTNTPLNALKMPSVDLVLTGEKGCE</sequence>
<dbReference type="EMBL" id="AIMB01000007">
    <property type="protein sequence ID" value="EJF90576.1"/>
    <property type="molecule type" value="Genomic_DNA"/>
</dbReference>
<dbReference type="RefSeq" id="WP_008038987.1">
    <property type="nucleotide sequence ID" value="NZ_JH725147.1"/>
</dbReference>
<dbReference type="AlphaFoldDB" id="J0QX10"/>
<dbReference type="InterPro" id="IPR012038">
    <property type="entry name" value="UCP009471"/>
</dbReference>
<gene>
    <name evidence="2" type="ORF">ME5_00977</name>
</gene>
<dbReference type="PIRSF" id="PIRSF009471">
    <property type="entry name" value="UCP009471"/>
    <property type="match status" value="1"/>
</dbReference>
<dbReference type="eggNOG" id="COG5402">
    <property type="taxonomic scope" value="Bacteria"/>
</dbReference>
<reference evidence="2 3" key="1">
    <citation type="submission" date="2012-03" db="EMBL/GenBank/DDBJ databases">
        <title>The Genome Sequence of Bartonella tamiae Th239.</title>
        <authorList>
            <consortium name="The Broad Institute Genome Sequencing Platform"/>
            <consortium name="The Broad Institute Genome Sequencing Center for Infectious Disease"/>
            <person name="Feldgarden M."/>
            <person name="Kirby J."/>
            <person name="Kosoy M."/>
            <person name="Birtles R."/>
            <person name="Probert W.S."/>
            <person name="Chiaraviglio L."/>
            <person name="Young S.K."/>
            <person name="Zeng Q."/>
            <person name="Gargeya S."/>
            <person name="Fitzgerald M."/>
            <person name="Haas B."/>
            <person name="Abouelleil A."/>
            <person name="Alvarado L."/>
            <person name="Arachchi H.M."/>
            <person name="Berlin A."/>
            <person name="Chapman S.B."/>
            <person name="Gearin G."/>
            <person name="Goldberg J."/>
            <person name="Griggs A."/>
            <person name="Gujja S."/>
            <person name="Hansen M."/>
            <person name="Heiman D."/>
            <person name="Howarth C."/>
            <person name="Larimer J."/>
            <person name="Lui A."/>
            <person name="MacDonald P.J.P."/>
            <person name="McCowen C."/>
            <person name="Montmayeur A."/>
            <person name="Murphy C."/>
            <person name="Neiman D."/>
            <person name="Pearson M."/>
            <person name="Priest M."/>
            <person name="Roberts A."/>
            <person name="Saif S."/>
            <person name="Shea T."/>
            <person name="Sisk P."/>
            <person name="Stolte C."/>
            <person name="Sykes S."/>
            <person name="Wortman J."/>
            <person name="Nusbaum C."/>
            <person name="Birren B."/>
        </authorList>
    </citation>
    <scope>NUCLEOTIDE SEQUENCE [LARGE SCALE GENOMIC DNA]</scope>
    <source>
        <strain evidence="2 3">Th239</strain>
    </source>
</reference>
<evidence type="ECO:0000313" key="2">
    <source>
        <dbReference type="EMBL" id="EJF90576.1"/>
    </source>
</evidence>
<dbReference type="Proteomes" id="UP000008952">
    <property type="component" value="Unassembled WGS sequence"/>
</dbReference>
<organism evidence="2 3">
    <name type="scientific">Bartonella tamiae Th239</name>
    <dbReference type="NCBI Taxonomy" id="1094558"/>
    <lineage>
        <taxon>Bacteria</taxon>
        <taxon>Pseudomonadati</taxon>
        <taxon>Pseudomonadota</taxon>
        <taxon>Alphaproteobacteria</taxon>
        <taxon>Hyphomicrobiales</taxon>
        <taxon>Bartonellaceae</taxon>
        <taxon>Bartonella</taxon>
    </lineage>
</organism>
<proteinExistence type="predicted"/>
<keyword evidence="3" id="KW-1185">Reference proteome</keyword>
<dbReference type="InterPro" id="IPR010621">
    <property type="entry name" value="DUF1214"/>
</dbReference>
<dbReference type="Pfam" id="PF06742">
    <property type="entry name" value="DUF1214"/>
    <property type="match status" value="1"/>
</dbReference>
<dbReference type="HOGENOM" id="CLU_099815_1_0_5"/>
<dbReference type="OrthoDB" id="7837485at2"/>
<name>J0QX10_9HYPH</name>
<dbReference type="PATRIC" id="fig|1094558.3.peg.1067"/>
<evidence type="ECO:0000313" key="3">
    <source>
        <dbReference type="Proteomes" id="UP000008952"/>
    </source>
</evidence>
<dbReference type="STRING" id="1094558.ME5_00977"/>
<accession>J0QX10</accession>
<evidence type="ECO:0000259" key="1">
    <source>
        <dbReference type="Pfam" id="PF06742"/>
    </source>
</evidence>
<dbReference type="SUPFAM" id="SSF160935">
    <property type="entry name" value="VPA0735-like"/>
    <property type="match status" value="1"/>
</dbReference>
<feature type="domain" description="DUF1214" evidence="1">
    <location>
        <begin position="73"/>
        <end position="173"/>
    </location>
</feature>
<protein>
    <recommendedName>
        <fullName evidence="1">DUF1214 domain-containing protein</fullName>
    </recommendedName>
</protein>
<comment type="caution">
    <text evidence="2">The sequence shown here is derived from an EMBL/GenBank/DDBJ whole genome shotgun (WGS) entry which is preliminary data.</text>
</comment>